<organism evidence="2 3">
    <name type="scientific">Brassica carinata</name>
    <name type="common">Ethiopian mustard</name>
    <name type="synonym">Abyssinian cabbage</name>
    <dbReference type="NCBI Taxonomy" id="52824"/>
    <lineage>
        <taxon>Eukaryota</taxon>
        <taxon>Viridiplantae</taxon>
        <taxon>Streptophyta</taxon>
        <taxon>Embryophyta</taxon>
        <taxon>Tracheophyta</taxon>
        <taxon>Spermatophyta</taxon>
        <taxon>Magnoliopsida</taxon>
        <taxon>eudicotyledons</taxon>
        <taxon>Gunneridae</taxon>
        <taxon>Pentapetalae</taxon>
        <taxon>rosids</taxon>
        <taxon>malvids</taxon>
        <taxon>Brassicales</taxon>
        <taxon>Brassicaceae</taxon>
        <taxon>Brassiceae</taxon>
        <taxon>Brassica</taxon>
    </lineage>
</organism>
<name>A0A8X7SB22_BRACI</name>
<dbReference type="EMBL" id="JAAMPC010000007">
    <property type="protein sequence ID" value="KAG2302992.1"/>
    <property type="molecule type" value="Genomic_DNA"/>
</dbReference>
<protein>
    <submittedName>
        <fullName evidence="2">Uncharacterized protein</fullName>
    </submittedName>
</protein>
<keyword evidence="3" id="KW-1185">Reference proteome</keyword>
<sequence>MPSFVGFYSISVQSDSASSFPAQSDTTSYMHYGNASFAPQDQLVSNTHESQGMMNGNGGGRLGLGPPSGFQNNHLVQPHSEMNPLMIGQTQETEEVMGFIRGRDKG</sequence>
<dbReference type="AlphaFoldDB" id="A0A8X7SB22"/>
<evidence type="ECO:0000313" key="2">
    <source>
        <dbReference type="EMBL" id="KAG2302992.1"/>
    </source>
</evidence>
<gene>
    <name evidence="2" type="ORF">Bca52824_031643</name>
</gene>
<feature type="region of interest" description="Disordered" evidence="1">
    <location>
        <begin position="48"/>
        <end position="76"/>
    </location>
</feature>
<proteinExistence type="predicted"/>
<dbReference type="Proteomes" id="UP000886595">
    <property type="component" value="Unassembled WGS sequence"/>
</dbReference>
<comment type="caution">
    <text evidence="2">The sequence shown here is derived from an EMBL/GenBank/DDBJ whole genome shotgun (WGS) entry which is preliminary data.</text>
</comment>
<evidence type="ECO:0000256" key="1">
    <source>
        <dbReference type="SAM" id="MobiDB-lite"/>
    </source>
</evidence>
<accession>A0A8X7SB22</accession>
<evidence type="ECO:0000313" key="3">
    <source>
        <dbReference type="Proteomes" id="UP000886595"/>
    </source>
</evidence>
<reference evidence="2 3" key="1">
    <citation type="submission" date="2020-02" db="EMBL/GenBank/DDBJ databases">
        <authorList>
            <person name="Ma Q."/>
            <person name="Huang Y."/>
            <person name="Song X."/>
            <person name="Pei D."/>
        </authorList>
    </citation>
    <scope>NUCLEOTIDE SEQUENCE [LARGE SCALE GENOMIC DNA]</scope>
    <source>
        <strain evidence="2">Sxm20200214</strain>
        <tissue evidence="2">Leaf</tissue>
    </source>
</reference>